<feature type="transmembrane region" description="Helical" evidence="1">
    <location>
        <begin position="7"/>
        <end position="30"/>
    </location>
</feature>
<dbReference type="InterPro" id="IPR018911">
    <property type="entry name" value="Gmad2_Ig-like_dom"/>
</dbReference>
<comment type="caution">
    <text evidence="3">The sequence shown here is derived from an EMBL/GenBank/DDBJ whole genome shotgun (WGS) entry which is preliminary data.</text>
</comment>
<keyword evidence="1" id="KW-0812">Transmembrane</keyword>
<accession>A0A2M7XHR5</accession>
<dbReference type="Proteomes" id="UP000229749">
    <property type="component" value="Unassembled WGS sequence"/>
</dbReference>
<feature type="domain" description="Bacterial spore germination immunoglobulin-like" evidence="2">
    <location>
        <begin position="71"/>
        <end position="158"/>
    </location>
</feature>
<reference evidence="4" key="1">
    <citation type="submission" date="2017-09" db="EMBL/GenBank/DDBJ databases">
        <title>Depth-based differentiation of microbial function through sediment-hosted aquifers and enrichment of novel symbionts in the deep terrestrial subsurface.</title>
        <authorList>
            <person name="Probst A.J."/>
            <person name="Ladd B."/>
            <person name="Jarett J.K."/>
            <person name="Geller-Mcgrath D.E."/>
            <person name="Sieber C.M.K."/>
            <person name="Emerson J.B."/>
            <person name="Anantharaman K."/>
            <person name="Thomas B.C."/>
            <person name="Malmstrom R."/>
            <person name="Stieglmeier M."/>
            <person name="Klingl A."/>
            <person name="Woyke T."/>
            <person name="Ryan C.M."/>
            <person name="Banfield J.F."/>
        </authorList>
    </citation>
    <scope>NUCLEOTIDE SEQUENCE [LARGE SCALE GENOMIC DNA]</scope>
</reference>
<evidence type="ECO:0000313" key="3">
    <source>
        <dbReference type="EMBL" id="PJA47408.1"/>
    </source>
</evidence>
<evidence type="ECO:0000256" key="1">
    <source>
        <dbReference type="SAM" id="Phobius"/>
    </source>
</evidence>
<sequence>MNKFTFLSNWFIIISLVIFLIILVLIIWFFQANTITLSPLTNINSINSSQNKSLSENLNTSTEGQTITEEVIVYSPKRQEQVTSPLVIEGQARGMWFFEASFPVVLKDVQGNIIAQGIATALDDWMSEDFVPFRASLVFTSLPQAGAGTLILQKDNPSGLPENDALVEVPVIFASPISL</sequence>
<evidence type="ECO:0000313" key="4">
    <source>
        <dbReference type="Proteomes" id="UP000229749"/>
    </source>
</evidence>
<evidence type="ECO:0000259" key="2">
    <source>
        <dbReference type="Pfam" id="PF10648"/>
    </source>
</evidence>
<dbReference type="Pfam" id="PF10648">
    <property type="entry name" value="Gmad2"/>
    <property type="match status" value="1"/>
</dbReference>
<name>A0A2M7XHR5_9BACT</name>
<dbReference type="EMBL" id="PFWS01000022">
    <property type="protein sequence ID" value="PJA47408.1"/>
    <property type="molecule type" value="Genomic_DNA"/>
</dbReference>
<dbReference type="AlphaFoldDB" id="A0A2M7XHR5"/>
<protein>
    <recommendedName>
        <fullName evidence="2">Bacterial spore germination immunoglobulin-like domain-containing protein</fullName>
    </recommendedName>
</protein>
<organism evidence="3 4">
    <name type="scientific">Candidatus Uhrbacteria bacterium CG_4_9_14_3_um_filter_36_7</name>
    <dbReference type="NCBI Taxonomy" id="1975033"/>
    <lineage>
        <taxon>Bacteria</taxon>
        <taxon>Candidatus Uhriibacteriota</taxon>
    </lineage>
</organism>
<keyword evidence="1" id="KW-1133">Transmembrane helix</keyword>
<proteinExistence type="predicted"/>
<gene>
    <name evidence="3" type="ORF">CO172_01455</name>
</gene>
<keyword evidence="1" id="KW-0472">Membrane</keyword>